<dbReference type="InterPro" id="IPR032816">
    <property type="entry name" value="VTT_dom"/>
</dbReference>
<keyword evidence="4" id="KW-1185">Reference proteome</keyword>
<feature type="transmembrane region" description="Helical" evidence="1">
    <location>
        <begin position="175"/>
        <end position="192"/>
    </location>
</feature>
<dbReference type="InterPro" id="IPR051311">
    <property type="entry name" value="DedA_domain"/>
</dbReference>
<dbReference type="STRING" id="1548547.BA177_07680"/>
<dbReference type="AlphaFoldDB" id="A0A193LF55"/>
<name>A0A193LF55_9GAMM</name>
<evidence type="ECO:0000313" key="3">
    <source>
        <dbReference type="EMBL" id="ANO51098.1"/>
    </source>
</evidence>
<dbReference type="Pfam" id="PF09335">
    <property type="entry name" value="VTT_dom"/>
    <property type="match status" value="1"/>
</dbReference>
<organism evidence="3 4">
    <name type="scientific">Woeseia oceani</name>
    <dbReference type="NCBI Taxonomy" id="1548547"/>
    <lineage>
        <taxon>Bacteria</taxon>
        <taxon>Pseudomonadati</taxon>
        <taxon>Pseudomonadota</taxon>
        <taxon>Gammaproteobacteria</taxon>
        <taxon>Woeseiales</taxon>
        <taxon>Woeseiaceae</taxon>
        <taxon>Woeseia</taxon>
    </lineage>
</organism>
<dbReference type="PANTHER" id="PTHR42709:SF11">
    <property type="entry name" value="DEDA FAMILY PROTEIN"/>
    <property type="match status" value="1"/>
</dbReference>
<sequence>MRLFGALYERVLSWSVHPRAEQALAAISFAESSFFPVPPDVMLAPMCLARPQRAWRLATITTVASLLGGIAGYAIGVFLFESIEPWLMDSHYWSAYLTGREWFDAWGIWAVFLAGFSPIPYKVFTIAAGVAALNLPGFILASLVGRGARFFLVAGLVRAGGPRMAAFLPKYVERIGWSVVAIAAVLMVVGMSR</sequence>
<feature type="transmembrane region" description="Helical" evidence="1">
    <location>
        <begin position="123"/>
        <end position="143"/>
    </location>
</feature>
<dbReference type="RefSeq" id="WP_068615031.1">
    <property type="nucleotide sequence ID" value="NZ_CP016268.1"/>
</dbReference>
<keyword evidence="1" id="KW-1133">Transmembrane helix</keyword>
<gene>
    <name evidence="3" type="ORF">BA177_07680</name>
</gene>
<reference evidence="3 4" key="1">
    <citation type="submission" date="2016-06" db="EMBL/GenBank/DDBJ databases">
        <title>Complete genome sequence of a deep-branching marine Gamma Proteobacterium Woeseia oceani type strain XK5.</title>
        <authorList>
            <person name="Mu D."/>
            <person name="Du Z."/>
        </authorList>
    </citation>
    <scope>NUCLEOTIDE SEQUENCE [LARGE SCALE GENOMIC DNA]</scope>
    <source>
        <strain evidence="3 4">XK5</strain>
    </source>
</reference>
<feature type="domain" description="VTT" evidence="2">
    <location>
        <begin position="54"/>
        <end position="157"/>
    </location>
</feature>
<feature type="transmembrane region" description="Helical" evidence="1">
    <location>
        <begin position="57"/>
        <end position="80"/>
    </location>
</feature>
<keyword evidence="1" id="KW-0812">Transmembrane</keyword>
<accession>A0A193LF55</accession>
<proteinExistence type="predicted"/>
<evidence type="ECO:0000256" key="1">
    <source>
        <dbReference type="SAM" id="Phobius"/>
    </source>
</evidence>
<keyword evidence="1" id="KW-0472">Membrane</keyword>
<dbReference type="KEGG" id="woc:BA177_07680"/>
<dbReference type="EMBL" id="CP016268">
    <property type="protein sequence ID" value="ANO51098.1"/>
    <property type="molecule type" value="Genomic_DNA"/>
</dbReference>
<evidence type="ECO:0000313" key="4">
    <source>
        <dbReference type="Proteomes" id="UP000092695"/>
    </source>
</evidence>
<dbReference type="GO" id="GO:0005886">
    <property type="term" value="C:plasma membrane"/>
    <property type="evidence" value="ECO:0007669"/>
    <property type="project" value="UniProtKB-ARBA"/>
</dbReference>
<protein>
    <recommendedName>
        <fullName evidence="2">VTT domain-containing protein</fullName>
    </recommendedName>
</protein>
<dbReference type="OrthoDB" id="9810270at2"/>
<evidence type="ECO:0000259" key="2">
    <source>
        <dbReference type="Pfam" id="PF09335"/>
    </source>
</evidence>
<dbReference type="Proteomes" id="UP000092695">
    <property type="component" value="Chromosome"/>
</dbReference>
<dbReference type="PANTHER" id="PTHR42709">
    <property type="entry name" value="ALKALINE PHOSPHATASE LIKE PROTEIN"/>
    <property type="match status" value="1"/>
</dbReference>